<evidence type="ECO:0000256" key="8">
    <source>
        <dbReference type="ARBA" id="ARBA00023004"/>
    </source>
</evidence>
<dbReference type="RefSeq" id="WP_020877207.1">
    <property type="nucleotide sequence ID" value="NZ_ATHJ01000086.1"/>
</dbReference>
<evidence type="ECO:0000256" key="6">
    <source>
        <dbReference type="ARBA" id="ARBA00022723"/>
    </source>
</evidence>
<evidence type="ECO:0000256" key="4">
    <source>
        <dbReference type="ARBA" id="ARBA00022630"/>
    </source>
</evidence>
<evidence type="ECO:0000256" key="3">
    <source>
        <dbReference type="ARBA" id="ARBA00011048"/>
    </source>
</evidence>
<evidence type="ECO:0000313" key="13">
    <source>
        <dbReference type="Proteomes" id="UP000014977"/>
    </source>
</evidence>
<dbReference type="Pfam" id="PF00724">
    <property type="entry name" value="Oxidored_FMN"/>
    <property type="match status" value="1"/>
</dbReference>
<dbReference type="STRING" id="897.B2D07_13465"/>
<dbReference type="Pfam" id="PF07992">
    <property type="entry name" value="Pyr_redox_2"/>
    <property type="match status" value="1"/>
</dbReference>
<dbReference type="InterPro" id="IPR001155">
    <property type="entry name" value="OxRdtase_FMN_N"/>
</dbReference>
<keyword evidence="7" id="KW-0560">Oxidoreductase</keyword>
<keyword evidence="8" id="KW-0408">Iron</keyword>
<dbReference type="PATRIC" id="fig|1121405.3.peg.2085"/>
<keyword evidence="6" id="KW-0479">Metal-binding</keyword>
<comment type="similarity">
    <text evidence="3">In the N-terminal section; belongs to the NADH:flavin oxidoreductase/NADH oxidase family.</text>
</comment>
<evidence type="ECO:0000256" key="9">
    <source>
        <dbReference type="ARBA" id="ARBA00023014"/>
    </source>
</evidence>
<dbReference type="PRINTS" id="PR00469">
    <property type="entry name" value="PNDRDTASEII"/>
</dbReference>
<keyword evidence="5" id="KW-0288">FMN</keyword>
<comment type="cofactor">
    <cofactor evidence="1">
        <name>FMN</name>
        <dbReference type="ChEBI" id="CHEBI:58210"/>
    </cofactor>
</comment>
<dbReference type="PANTHER" id="PTHR42917:SF2">
    <property type="entry name" value="2,4-DIENOYL-COA REDUCTASE [(2E)-ENOYL-COA-PRODUCING]"/>
    <property type="match status" value="1"/>
</dbReference>
<evidence type="ECO:0000313" key="12">
    <source>
        <dbReference type="EMBL" id="EPR40021.1"/>
    </source>
</evidence>
<protein>
    <submittedName>
        <fullName evidence="12">NADH:flavin oxidoreductase/NADH oxidase</fullName>
    </submittedName>
</protein>
<dbReference type="AlphaFoldDB" id="S7TSL7"/>
<dbReference type="SUPFAM" id="SSF51395">
    <property type="entry name" value="FMN-linked oxidoreductases"/>
    <property type="match status" value="1"/>
</dbReference>
<evidence type="ECO:0000259" key="11">
    <source>
        <dbReference type="Pfam" id="PF07992"/>
    </source>
</evidence>
<comment type="cofactor">
    <cofactor evidence="2">
        <name>[4Fe-4S] cluster</name>
        <dbReference type="ChEBI" id="CHEBI:49883"/>
    </cofactor>
</comment>
<keyword evidence="9" id="KW-0411">Iron-sulfur</keyword>
<dbReference type="eggNOG" id="COG1902">
    <property type="taxonomic scope" value="Bacteria"/>
</dbReference>
<dbReference type="Proteomes" id="UP000014977">
    <property type="component" value="Unassembled WGS sequence"/>
</dbReference>
<name>S7TSL7_DESML</name>
<dbReference type="InterPro" id="IPR013785">
    <property type="entry name" value="Aldolase_TIM"/>
</dbReference>
<comment type="caution">
    <text evidence="12">The sequence shown here is derived from an EMBL/GenBank/DDBJ whole genome shotgun (WGS) entry which is preliminary data.</text>
</comment>
<dbReference type="PANTHER" id="PTHR42917">
    <property type="entry name" value="2,4-DIENOYL-COA REDUCTASE"/>
    <property type="match status" value="1"/>
</dbReference>
<dbReference type="eggNOG" id="COG0446">
    <property type="taxonomic scope" value="Bacteria"/>
</dbReference>
<dbReference type="EMBL" id="ATHJ01000086">
    <property type="protein sequence ID" value="EPR40021.1"/>
    <property type="molecule type" value="Genomic_DNA"/>
</dbReference>
<dbReference type="OrthoDB" id="9784632at2"/>
<keyword evidence="13" id="KW-1185">Reference proteome</keyword>
<dbReference type="Gene3D" id="3.20.20.70">
    <property type="entry name" value="Aldolase class I"/>
    <property type="match status" value="1"/>
</dbReference>
<evidence type="ECO:0000256" key="7">
    <source>
        <dbReference type="ARBA" id="ARBA00023002"/>
    </source>
</evidence>
<dbReference type="GO" id="GO:0051536">
    <property type="term" value="F:iron-sulfur cluster binding"/>
    <property type="evidence" value="ECO:0007669"/>
    <property type="project" value="UniProtKB-KW"/>
</dbReference>
<dbReference type="InterPro" id="IPR023753">
    <property type="entry name" value="FAD/NAD-binding_dom"/>
</dbReference>
<dbReference type="FunFam" id="3.20.20.70:FF:000082">
    <property type="entry name" value="NADPH-dependent 2,4-dienoyl-CoA reductase"/>
    <property type="match status" value="1"/>
</dbReference>
<dbReference type="PRINTS" id="PR00368">
    <property type="entry name" value="FADPNR"/>
</dbReference>
<sequence length="686" mass="74510">MRHPLYPHLFSPLDLGFTTLKNRVLMGSMHTGLEEAPGGFSRLAVYYAERVRGGAALIVTGGVSPNAAGRTTDGAAKLNTDAEMSRHREIPRAVHAVGGKIALQILHAGRYANHRAPVAPSPLQAPIIRFSPRALTDEEIEEQIRDFVRCAALAKSAGYDGVEIMGSEGYLINQFIAPRTNHRTDRWGGSFENRIRFPLDVVRGIRKAVGEAFIILYRLSLIDLVDGGSTWDEVLALGQAIEGAGATFINSGIGWHEARVPTIAAMVPRAAFTWLTGRLRSAVSIPLITGNRINMPETAETVLARGDADMISMARPFLADPEFVKKAREMRAEEINTCIGCNQACLDHVFQGRVASCLVNPRACRETELTYIPARKRKRLAVVGAGPAGMSFAVIAAKRGHDVTLFEKSGCIGGLLNIARRIPGKSEFGETLRYFEKQLEINQVKTRLYTEARSSDLMMAGYDAIILASGVVPRTVTIPGADHPKVLNYMAVLSDERPVGGRVAIIGAGGIGFDVAVYLTHDAAEVDPTVFLREWGVDTAYASRGGLLETARQTPQGAREIYLLQRKSGKPGKDLGKTTGWIHRTALMRKGVRMMGGVTYRGIDDRGLHIVFQNEERLIEVDTVVICAGQDPLRTLEPELVSAGMPCYCIGGADKTARLDAKRAIAQGARLAAEIDLKCPVFHGND</sequence>
<dbReference type="Gene3D" id="3.50.50.60">
    <property type="entry name" value="FAD/NAD(P)-binding domain"/>
    <property type="match status" value="1"/>
</dbReference>
<organism evidence="12 13">
    <name type="scientific">Desulfococcus multivorans DSM 2059</name>
    <dbReference type="NCBI Taxonomy" id="1121405"/>
    <lineage>
        <taxon>Bacteria</taxon>
        <taxon>Pseudomonadati</taxon>
        <taxon>Thermodesulfobacteriota</taxon>
        <taxon>Desulfobacteria</taxon>
        <taxon>Desulfobacterales</taxon>
        <taxon>Desulfococcaceae</taxon>
        <taxon>Desulfococcus</taxon>
    </lineage>
</organism>
<accession>S7TSL7</accession>
<keyword evidence="4" id="KW-0285">Flavoprotein</keyword>
<gene>
    <name evidence="12" type="ORF">dsmv_2450</name>
</gene>
<feature type="domain" description="NADH:flavin oxidoreductase/NADH oxidase N-terminal" evidence="10">
    <location>
        <begin position="9"/>
        <end position="333"/>
    </location>
</feature>
<evidence type="ECO:0000256" key="5">
    <source>
        <dbReference type="ARBA" id="ARBA00022643"/>
    </source>
</evidence>
<dbReference type="CDD" id="cd02930">
    <property type="entry name" value="DCR_FMN"/>
    <property type="match status" value="1"/>
</dbReference>
<feature type="domain" description="FAD/NAD(P)-binding" evidence="11">
    <location>
        <begin position="379"/>
        <end position="644"/>
    </location>
</feature>
<dbReference type="GO" id="GO:0008670">
    <property type="term" value="F:2,4-dienoyl-CoA reductase (NADPH) activity"/>
    <property type="evidence" value="ECO:0007669"/>
    <property type="project" value="TreeGrafter"/>
</dbReference>
<dbReference type="InterPro" id="IPR036188">
    <property type="entry name" value="FAD/NAD-bd_sf"/>
</dbReference>
<dbReference type="GO" id="GO:0046872">
    <property type="term" value="F:metal ion binding"/>
    <property type="evidence" value="ECO:0007669"/>
    <property type="project" value="UniProtKB-KW"/>
</dbReference>
<evidence type="ECO:0000256" key="2">
    <source>
        <dbReference type="ARBA" id="ARBA00001966"/>
    </source>
</evidence>
<dbReference type="InterPro" id="IPR051793">
    <property type="entry name" value="NADH:flavin_oxidoreductase"/>
</dbReference>
<dbReference type="SUPFAM" id="SSF51905">
    <property type="entry name" value="FAD/NAD(P)-binding domain"/>
    <property type="match status" value="1"/>
</dbReference>
<evidence type="ECO:0000256" key="1">
    <source>
        <dbReference type="ARBA" id="ARBA00001917"/>
    </source>
</evidence>
<dbReference type="Gene3D" id="3.40.50.720">
    <property type="entry name" value="NAD(P)-binding Rossmann-like Domain"/>
    <property type="match status" value="1"/>
</dbReference>
<dbReference type="SUPFAM" id="SSF51971">
    <property type="entry name" value="Nucleotide-binding domain"/>
    <property type="match status" value="1"/>
</dbReference>
<evidence type="ECO:0000259" key="10">
    <source>
        <dbReference type="Pfam" id="PF00724"/>
    </source>
</evidence>
<dbReference type="GO" id="GO:0033543">
    <property type="term" value="P:fatty acid beta-oxidation, unsaturated, even number, reductase/isomerase pathway"/>
    <property type="evidence" value="ECO:0007669"/>
    <property type="project" value="TreeGrafter"/>
</dbReference>
<reference evidence="12 13" key="1">
    <citation type="journal article" date="2013" name="Genome Announc.">
        <title>Draft genome sequences for three mercury-methylating, sulfate-reducing bacteria.</title>
        <authorList>
            <person name="Brown S.D."/>
            <person name="Hurt R.A.Jr."/>
            <person name="Gilmour C.C."/>
            <person name="Elias D.A."/>
        </authorList>
    </citation>
    <scope>NUCLEOTIDE SEQUENCE [LARGE SCALE GENOMIC DNA]</scope>
    <source>
        <strain evidence="12 13">DSM 2059</strain>
    </source>
</reference>
<dbReference type="GO" id="GO:0010181">
    <property type="term" value="F:FMN binding"/>
    <property type="evidence" value="ECO:0007669"/>
    <property type="project" value="InterPro"/>
</dbReference>
<proteinExistence type="inferred from homology"/>